<protein>
    <submittedName>
        <fullName evidence="1">Uncharacterized protein</fullName>
    </submittedName>
</protein>
<evidence type="ECO:0000313" key="1">
    <source>
        <dbReference type="EMBL" id="CAL1392810.1"/>
    </source>
</evidence>
<gene>
    <name evidence="1" type="ORF">LTRI10_LOCUS33427</name>
</gene>
<proteinExistence type="predicted"/>
<accession>A0AAV2F5P4</accession>
<reference evidence="1 2" key="1">
    <citation type="submission" date="2024-04" db="EMBL/GenBank/DDBJ databases">
        <authorList>
            <person name="Fracassetti M."/>
        </authorList>
    </citation>
    <scope>NUCLEOTIDE SEQUENCE [LARGE SCALE GENOMIC DNA]</scope>
</reference>
<dbReference type="EMBL" id="OZ034819">
    <property type="protein sequence ID" value="CAL1392810.1"/>
    <property type="molecule type" value="Genomic_DNA"/>
</dbReference>
<organism evidence="1 2">
    <name type="scientific">Linum trigynum</name>
    <dbReference type="NCBI Taxonomy" id="586398"/>
    <lineage>
        <taxon>Eukaryota</taxon>
        <taxon>Viridiplantae</taxon>
        <taxon>Streptophyta</taxon>
        <taxon>Embryophyta</taxon>
        <taxon>Tracheophyta</taxon>
        <taxon>Spermatophyta</taxon>
        <taxon>Magnoliopsida</taxon>
        <taxon>eudicotyledons</taxon>
        <taxon>Gunneridae</taxon>
        <taxon>Pentapetalae</taxon>
        <taxon>rosids</taxon>
        <taxon>fabids</taxon>
        <taxon>Malpighiales</taxon>
        <taxon>Linaceae</taxon>
        <taxon>Linum</taxon>
    </lineage>
</organism>
<keyword evidence="2" id="KW-1185">Reference proteome</keyword>
<dbReference type="Proteomes" id="UP001497516">
    <property type="component" value="Chromosome 6"/>
</dbReference>
<evidence type="ECO:0000313" key="2">
    <source>
        <dbReference type="Proteomes" id="UP001497516"/>
    </source>
</evidence>
<name>A0AAV2F5P4_9ROSI</name>
<sequence length="133" mass="15511">MRPGHLNRGRDLLGRLDRDVHRHLDKRAPGLKVGRNHLASVRSWISSPDRAKYHLPSSKMRRKKGKEECSPRQFPEAWRWRMESRQMRRGALSAASHVMPPRLLNRLVKRRRLRSFHTAPCWVAPSSAEAPGR</sequence>
<dbReference type="AlphaFoldDB" id="A0AAV2F5P4"/>